<dbReference type="PANTHER" id="PTHR41386:SF1">
    <property type="entry name" value="MEMBRANE PROTEIN"/>
    <property type="match status" value="1"/>
</dbReference>
<dbReference type="Pfam" id="PF06210">
    <property type="entry name" value="DUF1003"/>
    <property type="match status" value="1"/>
</dbReference>
<dbReference type="InterPro" id="IPR010406">
    <property type="entry name" value="DUF1003"/>
</dbReference>
<protein>
    <recommendedName>
        <fullName evidence="4">DUF1003 domain-containing protein</fullName>
    </recommendedName>
</protein>
<name>A0ABP4WEI1_9MICC</name>
<dbReference type="EMBL" id="BAAAOA010000009">
    <property type="protein sequence ID" value="GAA1751002.1"/>
    <property type="molecule type" value="Genomic_DNA"/>
</dbReference>
<keyword evidence="3" id="KW-1185">Reference proteome</keyword>
<keyword evidence="1" id="KW-0812">Transmembrane</keyword>
<gene>
    <name evidence="2" type="ORF">GCM10009767_07500</name>
</gene>
<reference evidence="3" key="1">
    <citation type="journal article" date="2019" name="Int. J. Syst. Evol. Microbiol.">
        <title>The Global Catalogue of Microorganisms (GCM) 10K type strain sequencing project: providing services to taxonomists for standard genome sequencing and annotation.</title>
        <authorList>
            <consortium name="The Broad Institute Genomics Platform"/>
            <consortium name="The Broad Institute Genome Sequencing Center for Infectious Disease"/>
            <person name="Wu L."/>
            <person name="Ma J."/>
        </authorList>
    </citation>
    <scope>NUCLEOTIDE SEQUENCE [LARGE SCALE GENOMIC DNA]</scope>
    <source>
        <strain evidence="3">JCM 14735</strain>
    </source>
</reference>
<accession>A0ABP4WEI1</accession>
<comment type="caution">
    <text evidence="2">The sequence shown here is derived from an EMBL/GenBank/DDBJ whole genome shotgun (WGS) entry which is preliminary data.</text>
</comment>
<evidence type="ECO:0000313" key="2">
    <source>
        <dbReference type="EMBL" id="GAA1751002.1"/>
    </source>
</evidence>
<sequence length="196" mass="21784">MLNFHTQKVSLPQTPADLRGPVVARRKRRTLGGMLSISARRVPEETWHEKHQQDLTRGERAADRLRNLMGNWWFVAGFILFMAGWAVANSFGAGWDPYPYILLNLFLSMLAGLQGAILLIAAKRQDAISSALAQHDYDTNVAAKIDIDTVLEINQRQLEMIGELQEVVRRLDPARLDAAGRADAQEPGSSLDSPAP</sequence>
<feature type="transmembrane region" description="Helical" evidence="1">
    <location>
        <begin position="70"/>
        <end position="88"/>
    </location>
</feature>
<keyword evidence="1" id="KW-0472">Membrane</keyword>
<organism evidence="2 3">
    <name type="scientific">Kocuria aegyptia</name>
    <dbReference type="NCBI Taxonomy" id="330943"/>
    <lineage>
        <taxon>Bacteria</taxon>
        <taxon>Bacillati</taxon>
        <taxon>Actinomycetota</taxon>
        <taxon>Actinomycetes</taxon>
        <taxon>Micrococcales</taxon>
        <taxon>Micrococcaceae</taxon>
        <taxon>Kocuria</taxon>
    </lineage>
</organism>
<dbReference type="Proteomes" id="UP001501204">
    <property type="component" value="Unassembled WGS sequence"/>
</dbReference>
<evidence type="ECO:0000256" key="1">
    <source>
        <dbReference type="SAM" id="Phobius"/>
    </source>
</evidence>
<keyword evidence="1" id="KW-1133">Transmembrane helix</keyword>
<evidence type="ECO:0008006" key="4">
    <source>
        <dbReference type="Google" id="ProtNLM"/>
    </source>
</evidence>
<feature type="transmembrane region" description="Helical" evidence="1">
    <location>
        <begin position="100"/>
        <end position="122"/>
    </location>
</feature>
<dbReference type="PANTHER" id="PTHR41386">
    <property type="entry name" value="INTEGRAL MEMBRANE PROTEIN-RELATED"/>
    <property type="match status" value="1"/>
</dbReference>
<proteinExistence type="predicted"/>
<evidence type="ECO:0000313" key="3">
    <source>
        <dbReference type="Proteomes" id="UP001501204"/>
    </source>
</evidence>